<organism evidence="2 3">
    <name type="scientific">Prorocentrum cordatum</name>
    <dbReference type="NCBI Taxonomy" id="2364126"/>
    <lineage>
        <taxon>Eukaryota</taxon>
        <taxon>Sar</taxon>
        <taxon>Alveolata</taxon>
        <taxon>Dinophyceae</taxon>
        <taxon>Prorocentrales</taxon>
        <taxon>Prorocentraceae</taxon>
        <taxon>Prorocentrum</taxon>
    </lineage>
</organism>
<feature type="region of interest" description="Disordered" evidence="1">
    <location>
        <begin position="148"/>
        <end position="173"/>
    </location>
</feature>
<protein>
    <submittedName>
        <fullName evidence="2">Uncharacterized protein</fullName>
    </submittedName>
</protein>
<gene>
    <name evidence="2" type="ORF">PCOR1329_LOCUS34389</name>
</gene>
<name>A0ABN9T0S9_9DINO</name>
<evidence type="ECO:0000256" key="1">
    <source>
        <dbReference type="SAM" id="MobiDB-lite"/>
    </source>
</evidence>
<proteinExistence type="predicted"/>
<evidence type="ECO:0000313" key="3">
    <source>
        <dbReference type="Proteomes" id="UP001189429"/>
    </source>
</evidence>
<feature type="region of interest" description="Disordered" evidence="1">
    <location>
        <begin position="832"/>
        <end position="854"/>
    </location>
</feature>
<feature type="region of interest" description="Disordered" evidence="1">
    <location>
        <begin position="105"/>
        <end position="126"/>
    </location>
</feature>
<comment type="caution">
    <text evidence="2">The sequence shown here is derived from an EMBL/GenBank/DDBJ whole genome shotgun (WGS) entry which is preliminary data.</text>
</comment>
<keyword evidence="3" id="KW-1185">Reference proteome</keyword>
<evidence type="ECO:0000313" key="2">
    <source>
        <dbReference type="EMBL" id="CAK0838443.1"/>
    </source>
</evidence>
<dbReference type="Proteomes" id="UP001189429">
    <property type="component" value="Unassembled WGS sequence"/>
</dbReference>
<accession>A0ABN9T0S9</accession>
<reference evidence="2" key="1">
    <citation type="submission" date="2023-10" db="EMBL/GenBank/DDBJ databases">
        <authorList>
            <person name="Chen Y."/>
            <person name="Shah S."/>
            <person name="Dougan E. K."/>
            <person name="Thang M."/>
            <person name="Chan C."/>
        </authorList>
    </citation>
    <scope>NUCLEOTIDE SEQUENCE [LARGE SCALE GENOMIC DNA]</scope>
</reference>
<sequence>MLVWSALLQRGEAARRRPQAQVAPELASMASSLRHRKAAVALGGTVRAMPECNAGVVTHREGATALWLGRPRSAVGPGNKMGVGSGRGRRLEIPLPRQLTATFSTGAARDGRGAAKSGAAQDKDREPGFLNGLVGYFLGLAAPKWPADTERKASSSRSGSITSISGVMKNPMSRSSESTFSYITTSSSQSASIGVSVYLDTPGFGNQSRVSVTGNLDIFTSLKVSQSTASLRARKDISDEAPVGWGQAYSSNLTWGVGPGRSNSDSACDPNLAKEQTKLACSDSAEAACDLWKAHEIVTPEAHLHPGESKLRTRAAVSAGAKAGCRTAAVMLLQLYDPIYTATGPLAATWLSSAARHRGRLGRGHPEMAAPEARRCGWAVVALGPDGFPLEAAYGLLPRAVQTAIEEGIGSLDWPDNCWADFFANLGAAEIELPNDAAGPCRAAAGAGHAKLHRLGCGQDLKLKRKVEPKLFPGQQLSLTRHEYQKAGVDRVQCIHCGRGAYADKTRSLLDCRPCQPTRLGQMRAAKSQSVPGAQLLASSEAVNLSMQLAGLVETQAGQKHPATAALGPASLGGEVQHLLAAAKGPALAKGPGSAGRPPRFAMQAWESSGALEDVLAQLASWWITDLEDQSHAYACWLQECVDYAHVDQALQLEGEAFKVRVHQFRGYLVAGRAFLCDRGDAFHVGVSRQRLYAAQGVGSIGVQATVKAMVGQAWQRKATVHESNLLAPSVKKCAAFVALQTCANFARIARGEADDAVAVPEFTGNHGCEDEGEGDVRVEAAVLRAQAGMASLGSDVRVAHHCSADLPQTVQSFAAADRAGSFVDELTEAKVMESGGHSRPQGRRRGADQRATRVKGNALARCEARLGPDGPGASAVAVKRANRLRSQGHWVGRPGPDARRATLARRLRRERAQARGGDTAAAAATAAVAELAPPQAPAAALEVRLVCLGKALLLLHHGADVALSCHMHRLGDALRAVATTLDVDMGFVHWGMEIKGDGDKARHELLVAADITVEACVAEPALELNGHGALAGNAADAWAAPRCGALSPAFVLDAAAVLLTELGFSTHEAETTAQADDRADGLVEDVLADDAKLNELEAHVSGDQQQKPEALGFVLDDVEEHVDKKWLGTLLFPTCSPLVRDTPVPYCDGVVEQPPFDVEGEEDAPPPLVESEIFFTYDDLEAMAATETRPLGSVRRLWAMASGRAEDSLC</sequence>
<feature type="compositionally biased region" description="Low complexity" evidence="1">
    <location>
        <begin position="155"/>
        <end position="166"/>
    </location>
</feature>
<dbReference type="EMBL" id="CAUYUJ010014225">
    <property type="protein sequence ID" value="CAK0838443.1"/>
    <property type="molecule type" value="Genomic_DNA"/>
</dbReference>